<sequence>MLEQVEVAVLPGKTEMAFVTRIAASPNGRELAVGYENGVIAIYDLYKKRAVCEFAAHKCAVTCMQYDGEGDFLVSGSKDTEVVVWDVVANTCKARFNGHRGAITNVLFTNGSNCVISTSKDTFVKFWDVATNQCLKTLGGDPNDQVSSAVLCRDSRYLVTGNEYKEIKVYELKWTAADAANTEVVLQCHLIYSDTLEINKTGETGGGLHSRSADRAAVVDDGIGRPSDFIKNGRQGGVYLSPSVR</sequence>
<evidence type="ECO:0000256" key="2">
    <source>
        <dbReference type="ARBA" id="ARBA00022737"/>
    </source>
</evidence>
<dbReference type="KEGG" id="sliu:111363001"/>
<dbReference type="SUPFAM" id="SSF50978">
    <property type="entry name" value="WD40 repeat-like"/>
    <property type="match status" value="1"/>
</dbReference>
<dbReference type="PANTHER" id="PTHR19853:SF0">
    <property type="entry name" value="WD REPEAT-CONTAINING PROTEIN 3"/>
    <property type="match status" value="1"/>
</dbReference>
<dbReference type="Proteomes" id="UP000301870">
    <property type="component" value="Unplaced"/>
</dbReference>
<dbReference type="GeneID" id="111363001"/>
<dbReference type="GO" id="GO:0032040">
    <property type="term" value="C:small-subunit processome"/>
    <property type="evidence" value="ECO:0007669"/>
    <property type="project" value="TreeGrafter"/>
</dbReference>
<dbReference type="InterPro" id="IPR019775">
    <property type="entry name" value="WD40_repeat_CS"/>
</dbReference>
<dbReference type="PROSITE" id="PS50294">
    <property type="entry name" value="WD_REPEATS_REGION"/>
    <property type="match status" value="2"/>
</dbReference>
<dbReference type="RefSeq" id="XP_022835551.1">
    <property type="nucleotide sequence ID" value="XM_022979783.1"/>
</dbReference>
<dbReference type="GO" id="GO:0034388">
    <property type="term" value="C:Pwp2p-containing subcomplex of 90S preribosome"/>
    <property type="evidence" value="ECO:0007669"/>
    <property type="project" value="TreeGrafter"/>
</dbReference>
<gene>
    <name evidence="5" type="primary">LOC111363001</name>
</gene>
<dbReference type="InterPro" id="IPR051570">
    <property type="entry name" value="TBC1_cilium_biogenesis"/>
</dbReference>
<proteinExistence type="predicted"/>
<dbReference type="GO" id="GO:0030515">
    <property type="term" value="F:snoRNA binding"/>
    <property type="evidence" value="ECO:0007669"/>
    <property type="project" value="TreeGrafter"/>
</dbReference>
<evidence type="ECO:0000313" key="5">
    <source>
        <dbReference type="RefSeq" id="XP_022835551.1"/>
    </source>
</evidence>
<dbReference type="InterPro" id="IPR015943">
    <property type="entry name" value="WD40/YVTN_repeat-like_dom_sf"/>
</dbReference>
<dbReference type="PANTHER" id="PTHR19853">
    <property type="entry name" value="WD REPEAT CONTAINING PROTEIN 3 WDR3"/>
    <property type="match status" value="1"/>
</dbReference>
<dbReference type="InterPro" id="IPR036322">
    <property type="entry name" value="WD40_repeat_dom_sf"/>
</dbReference>
<feature type="repeat" description="WD" evidence="3">
    <location>
        <begin position="96"/>
        <end position="137"/>
    </location>
</feature>
<evidence type="ECO:0000256" key="1">
    <source>
        <dbReference type="ARBA" id="ARBA00022574"/>
    </source>
</evidence>
<keyword evidence="4" id="KW-1185">Reference proteome</keyword>
<dbReference type="GO" id="GO:0030490">
    <property type="term" value="P:maturation of SSU-rRNA"/>
    <property type="evidence" value="ECO:0007669"/>
    <property type="project" value="TreeGrafter"/>
</dbReference>
<protein>
    <submittedName>
        <fullName evidence="5">WD repeat-containing protein 3-like</fullName>
    </submittedName>
</protein>
<organism evidence="4 5">
    <name type="scientific">Spodoptera litura</name>
    <name type="common">Asian cotton leafworm</name>
    <dbReference type="NCBI Taxonomy" id="69820"/>
    <lineage>
        <taxon>Eukaryota</taxon>
        <taxon>Metazoa</taxon>
        <taxon>Ecdysozoa</taxon>
        <taxon>Arthropoda</taxon>
        <taxon>Hexapoda</taxon>
        <taxon>Insecta</taxon>
        <taxon>Pterygota</taxon>
        <taxon>Neoptera</taxon>
        <taxon>Endopterygota</taxon>
        <taxon>Lepidoptera</taxon>
        <taxon>Glossata</taxon>
        <taxon>Ditrysia</taxon>
        <taxon>Noctuoidea</taxon>
        <taxon>Noctuidae</taxon>
        <taxon>Amphipyrinae</taxon>
        <taxon>Spodoptera</taxon>
    </lineage>
</organism>
<dbReference type="OrthoDB" id="407922at2759"/>
<feature type="repeat" description="WD" evidence="3">
    <location>
        <begin position="54"/>
        <end position="87"/>
    </location>
</feature>
<dbReference type="InterPro" id="IPR001680">
    <property type="entry name" value="WD40_rpt"/>
</dbReference>
<keyword evidence="2" id="KW-0677">Repeat</keyword>
<evidence type="ECO:0000256" key="3">
    <source>
        <dbReference type="PROSITE-ProRule" id="PRU00221"/>
    </source>
</evidence>
<dbReference type="AlphaFoldDB" id="A0A9J7EPR4"/>
<reference evidence="5" key="1">
    <citation type="submission" date="2025-08" db="UniProtKB">
        <authorList>
            <consortium name="RefSeq"/>
        </authorList>
    </citation>
    <scope>IDENTIFICATION</scope>
    <source>
        <strain evidence="5">Ishihara</strain>
        <tissue evidence="5">Whole body</tissue>
    </source>
</reference>
<evidence type="ECO:0000313" key="4">
    <source>
        <dbReference type="Proteomes" id="UP000301870"/>
    </source>
</evidence>
<dbReference type="SMART" id="SM00320">
    <property type="entry name" value="WD40"/>
    <property type="match status" value="4"/>
</dbReference>
<accession>A0A9J7EPR4</accession>
<dbReference type="Pfam" id="PF25173">
    <property type="entry name" value="Beta-prop_WDR3_1st"/>
    <property type="match status" value="1"/>
</dbReference>
<dbReference type="Gene3D" id="2.130.10.10">
    <property type="entry name" value="YVTN repeat-like/Quinoprotein amine dehydrogenase"/>
    <property type="match status" value="1"/>
</dbReference>
<dbReference type="PROSITE" id="PS00678">
    <property type="entry name" value="WD_REPEATS_1"/>
    <property type="match status" value="2"/>
</dbReference>
<name>A0A9J7EPR4_SPOLT</name>
<keyword evidence="1 3" id="KW-0853">WD repeat</keyword>
<dbReference type="PROSITE" id="PS50082">
    <property type="entry name" value="WD_REPEATS_2"/>
    <property type="match status" value="2"/>
</dbReference>